<gene>
    <name evidence="3" type="ORF">UFOPK1358_00783</name>
    <name evidence="4" type="ORF">UFOPK2766_02033</name>
</gene>
<dbReference type="PANTHER" id="PTHR11895">
    <property type="entry name" value="TRANSAMIDASE"/>
    <property type="match status" value="1"/>
</dbReference>
<proteinExistence type="predicted"/>
<sequence length="470" mass="49185">MAKAPVHAFHDELSKLDGVATATAISNGDLSAAEVVAAAIARAELIDPVLAAVVTSDFDRALVRADKGVVGPFGGVPTFIKDNEDVEGLPTRQGSAALALAPAAKRTAPVAAQMLDMGMVCLGKSSLPEFGFIPSAEFPDDTAPTRNPWNPDHTAGGSSSGSAALVASGVVPVAHGVDGGGSIRLPAACCGLVGLKPSRGRLAVSPDAKFLPVDILGEGLLTRTVRDTAMYLFEAERRYANPKLPLVGLVQNGTDRKLRIALVADSPNGRPVDEPTSAALSAAAGLLESLGHTVEPVTLPGLDEFEADFKHYWAALAFAVSIAGPQLYGKAFDKSQLSDLTLGLARMFKKNLRRSPGAVRRLRASTKIQDQVYRSFDLVMSPVANSVAPSIGQLSMKLPFDELFPRVEDWVGFTPLANATGEPSISLPLGHDDVTNLPVGVMFTSAVGSDRLLLELALDLEAASPFRLIA</sequence>
<dbReference type="PANTHER" id="PTHR11895:SF7">
    <property type="entry name" value="GLUTAMYL-TRNA(GLN) AMIDOTRANSFERASE SUBUNIT A, MITOCHONDRIAL"/>
    <property type="match status" value="1"/>
</dbReference>
<dbReference type="PROSITE" id="PS00571">
    <property type="entry name" value="AMIDASES"/>
    <property type="match status" value="1"/>
</dbReference>
<dbReference type="InterPro" id="IPR020556">
    <property type="entry name" value="Amidase_CS"/>
</dbReference>
<evidence type="ECO:0000256" key="1">
    <source>
        <dbReference type="SAM" id="MobiDB-lite"/>
    </source>
</evidence>
<dbReference type="NCBIfam" id="NF005899">
    <property type="entry name" value="PRK07869.1"/>
    <property type="match status" value="1"/>
</dbReference>
<dbReference type="AlphaFoldDB" id="A0A6J6UFN6"/>
<evidence type="ECO:0000313" key="4">
    <source>
        <dbReference type="EMBL" id="CAB4757878.1"/>
    </source>
</evidence>
<organism evidence="4">
    <name type="scientific">freshwater metagenome</name>
    <dbReference type="NCBI Taxonomy" id="449393"/>
    <lineage>
        <taxon>unclassified sequences</taxon>
        <taxon>metagenomes</taxon>
        <taxon>ecological metagenomes</taxon>
    </lineage>
</organism>
<dbReference type="SUPFAM" id="SSF75304">
    <property type="entry name" value="Amidase signature (AS) enzymes"/>
    <property type="match status" value="1"/>
</dbReference>
<dbReference type="Pfam" id="PF01425">
    <property type="entry name" value="Amidase"/>
    <property type="match status" value="1"/>
</dbReference>
<reference evidence="4" key="1">
    <citation type="submission" date="2020-05" db="EMBL/GenBank/DDBJ databases">
        <authorList>
            <person name="Chiriac C."/>
            <person name="Salcher M."/>
            <person name="Ghai R."/>
            <person name="Kavagutti S V."/>
        </authorList>
    </citation>
    <scope>NUCLEOTIDE SEQUENCE</scope>
</reference>
<name>A0A6J6UFN6_9ZZZZ</name>
<dbReference type="InterPro" id="IPR036928">
    <property type="entry name" value="AS_sf"/>
</dbReference>
<dbReference type="Gene3D" id="3.90.1300.10">
    <property type="entry name" value="Amidase signature (AS) domain"/>
    <property type="match status" value="1"/>
</dbReference>
<accession>A0A6J6UFN6</accession>
<dbReference type="InterPro" id="IPR000120">
    <property type="entry name" value="Amidase"/>
</dbReference>
<dbReference type="EMBL" id="CAEZSF010000060">
    <property type="protein sequence ID" value="CAB4536681.1"/>
    <property type="molecule type" value="Genomic_DNA"/>
</dbReference>
<dbReference type="InterPro" id="IPR023631">
    <property type="entry name" value="Amidase_dom"/>
</dbReference>
<evidence type="ECO:0000313" key="3">
    <source>
        <dbReference type="EMBL" id="CAB4536681.1"/>
    </source>
</evidence>
<dbReference type="GO" id="GO:0003824">
    <property type="term" value="F:catalytic activity"/>
    <property type="evidence" value="ECO:0007669"/>
    <property type="project" value="InterPro"/>
</dbReference>
<protein>
    <submittedName>
        <fullName evidence="4">Unannotated protein</fullName>
    </submittedName>
</protein>
<dbReference type="EMBL" id="CAEZYU010000126">
    <property type="protein sequence ID" value="CAB4757878.1"/>
    <property type="molecule type" value="Genomic_DNA"/>
</dbReference>
<feature type="region of interest" description="Disordered" evidence="1">
    <location>
        <begin position="141"/>
        <end position="161"/>
    </location>
</feature>
<feature type="domain" description="Amidase" evidence="2">
    <location>
        <begin position="34"/>
        <end position="454"/>
    </location>
</feature>
<evidence type="ECO:0000259" key="2">
    <source>
        <dbReference type="Pfam" id="PF01425"/>
    </source>
</evidence>